<feature type="binding site" evidence="7 8">
    <location>
        <position position="78"/>
    </location>
    <ligand>
        <name>S-adenosyl-L-methionine</name>
        <dbReference type="ChEBI" id="CHEBI:59789"/>
    </ligand>
</feature>
<keyword evidence="1 7" id="KW-0963">Cytoplasm</keyword>
<dbReference type="GO" id="GO:0005829">
    <property type="term" value="C:cytosol"/>
    <property type="evidence" value="ECO:0007669"/>
    <property type="project" value="TreeGrafter"/>
</dbReference>
<dbReference type="Pfam" id="PF00398">
    <property type="entry name" value="RrnaAD"/>
    <property type="match status" value="1"/>
</dbReference>
<dbReference type="InterPro" id="IPR029063">
    <property type="entry name" value="SAM-dependent_MTases_sf"/>
</dbReference>
<dbReference type="CDD" id="cd02440">
    <property type="entry name" value="AdoMet_MTases"/>
    <property type="match status" value="1"/>
</dbReference>
<feature type="binding site" evidence="7 8">
    <location>
        <position position="32"/>
    </location>
    <ligand>
        <name>S-adenosyl-L-methionine</name>
        <dbReference type="ChEBI" id="CHEBI:59789"/>
    </ligand>
</feature>
<comment type="subcellular location">
    <subcellularLocation>
        <location evidence="7">Cytoplasm</location>
    </subcellularLocation>
</comment>
<dbReference type="GO" id="GO:0052908">
    <property type="term" value="F:16S rRNA (adenine(1518)-N(6)/adenine(1519)-N(6))-dimethyltransferase activity"/>
    <property type="evidence" value="ECO:0007669"/>
    <property type="project" value="UniProtKB-EC"/>
</dbReference>
<keyword evidence="6 7" id="KW-0694">RNA-binding</keyword>
<keyword evidence="5 7" id="KW-0949">S-adenosyl-L-methionine</keyword>
<dbReference type="RefSeq" id="WP_092055396.1">
    <property type="nucleotide sequence ID" value="NZ_FOQD01000019.1"/>
</dbReference>
<comment type="similarity">
    <text evidence="7">Belongs to the class I-like SAM-binding methyltransferase superfamily. rRNA adenine N(6)-methyltransferase family. RsmA subfamily.</text>
</comment>
<comment type="function">
    <text evidence="7">Specifically dimethylates two adjacent adenosines (A1518 and A1519) in the loop of a conserved hairpin near the 3'-end of 16S rRNA in the 30S particle. May play a critical role in biogenesis of 30S subunits.</text>
</comment>
<dbReference type="InterPro" id="IPR020598">
    <property type="entry name" value="rRNA_Ade_methylase_Trfase_N"/>
</dbReference>
<evidence type="ECO:0000256" key="1">
    <source>
        <dbReference type="ARBA" id="ARBA00022490"/>
    </source>
</evidence>
<gene>
    <name evidence="7" type="primary">rsmA</name>
    <name evidence="7" type="synonym">ksgA</name>
    <name evidence="10" type="ORF">SAMN05421753_119100</name>
</gene>
<dbReference type="PANTHER" id="PTHR11727:SF7">
    <property type="entry name" value="DIMETHYLADENOSINE TRANSFERASE-RELATED"/>
    <property type="match status" value="1"/>
</dbReference>
<feature type="binding site" evidence="7 8">
    <location>
        <position position="136"/>
    </location>
    <ligand>
        <name>S-adenosyl-L-methionine</name>
        <dbReference type="ChEBI" id="CHEBI:59789"/>
    </ligand>
</feature>
<evidence type="ECO:0000256" key="6">
    <source>
        <dbReference type="ARBA" id="ARBA00022884"/>
    </source>
</evidence>
<dbReference type="Proteomes" id="UP000199518">
    <property type="component" value="Unassembled WGS sequence"/>
</dbReference>
<feature type="binding site" evidence="7 8">
    <location>
        <position position="30"/>
    </location>
    <ligand>
        <name>S-adenosyl-L-methionine</name>
        <dbReference type="ChEBI" id="CHEBI:59789"/>
    </ligand>
</feature>
<feature type="binding site" evidence="7 8">
    <location>
        <position position="57"/>
    </location>
    <ligand>
        <name>S-adenosyl-L-methionine</name>
        <dbReference type="ChEBI" id="CHEBI:59789"/>
    </ligand>
</feature>
<protein>
    <recommendedName>
        <fullName evidence="7">Ribosomal RNA small subunit methyltransferase A</fullName>
        <ecNumber evidence="7">2.1.1.182</ecNumber>
    </recommendedName>
    <alternativeName>
        <fullName evidence="7">16S rRNA (adenine(1518)-N(6)/adenine(1519)-N(6))-dimethyltransferase</fullName>
    </alternativeName>
    <alternativeName>
        <fullName evidence="7">16S rRNA dimethyladenosine transferase</fullName>
    </alternativeName>
    <alternativeName>
        <fullName evidence="7">16S rRNA dimethylase</fullName>
    </alternativeName>
    <alternativeName>
        <fullName evidence="7">S-adenosylmethionine-6-N', N'-adenosyl(rRNA) dimethyltransferase</fullName>
    </alternativeName>
</protein>
<evidence type="ECO:0000256" key="8">
    <source>
        <dbReference type="PROSITE-ProRule" id="PRU01026"/>
    </source>
</evidence>
<dbReference type="Gene3D" id="3.40.50.150">
    <property type="entry name" value="Vaccinia Virus protein VP39"/>
    <property type="match status" value="1"/>
</dbReference>
<reference evidence="11" key="1">
    <citation type="submission" date="2016-10" db="EMBL/GenBank/DDBJ databases">
        <authorList>
            <person name="Varghese N."/>
            <person name="Submissions S."/>
        </authorList>
    </citation>
    <scope>NUCLEOTIDE SEQUENCE [LARGE SCALE GENOMIC DNA]</scope>
    <source>
        <strain evidence="11">DSM 26348</strain>
    </source>
</reference>
<dbReference type="InterPro" id="IPR011530">
    <property type="entry name" value="rRNA_adenine_dimethylase"/>
</dbReference>
<dbReference type="PROSITE" id="PS01131">
    <property type="entry name" value="RRNA_A_DIMETH"/>
    <property type="match status" value="1"/>
</dbReference>
<dbReference type="NCBIfam" id="TIGR00755">
    <property type="entry name" value="ksgA"/>
    <property type="match status" value="1"/>
</dbReference>
<dbReference type="HAMAP" id="MF_00607">
    <property type="entry name" value="16SrRNA_methyltr_A"/>
    <property type="match status" value="1"/>
</dbReference>
<keyword evidence="3 7" id="KW-0489">Methyltransferase</keyword>
<dbReference type="InterPro" id="IPR023165">
    <property type="entry name" value="rRNA_Ade_diMease-like_C"/>
</dbReference>
<evidence type="ECO:0000313" key="11">
    <source>
        <dbReference type="Proteomes" id="UP000199518"/>
    </source>
</evidence>
<evidence type="ECO:0000256" key="5">
    <source>
        <dbReference type="ARBA" id="ARBA00022691"/>
    </source>
</evidence>
<feature type="binding site" evidence="7 8">
    <location>
        <position position="103"/>
    </location>
    <ligand>
        <name>S-adenosyl-L-methionine</name>
        <dbReference type="ChEBI" id="CHEBI:59789"/>
    </ligand>
</feature>
<evidence type="ECO:0000256" key="2">
    <source>
        <dbReference type="ARBA" id="ARBA00022552"/>
    </source>
</evidence>
<dbReference type="InterPro" id="IPR020596">
    <property type="entry name" value="rRNA_Ade_Mease_Trfase_CS"/>
</dbReference>
<organism evidence="10 11">
    <name type="scientific">Planctomicrobium piriforme</name>
    <dbReference type="NCBI Taxonomy" id="1576369"/>
    <lineage>
        <taxon>Bacteria</taxon>
        <taxon>Pseudomonadati</taxon>
        <taxon>Planctomycetota</taxon>
        <taxon>Planctomycetia</taxon>
        <taxon>Planctomycetales</taxon>
        <taxon>Planctomycetaceae</taxon>
        <taxon>Planctomicrobium</taxon>
    </lineage>
</organism>
<evidence type="ECO:0000256" key="3">
    <source>
        <dbReference type="ARBA" id="ARBA00022603"/>
    </source>
</evidence>
<keyword evidence="4 7" id="KW-0808">Transferase</keyword>
<dbReference type="Gene3D" id="1.10.8.100">
    <property type="entry name" value="Ribosomal RNA adenine dimethylase-like, domain 2"/>
    <property type="match status" value="1"/>
</dbReference>
<dbReference type="AlphaFoldDB" id="A0A1I3R1J9"/>
<keyword evidence="11" id="KW-1185">Reference proteome</keyword>
<dbReference type="STRING" id="1576369.SAMN05421753_119100"/>
<dbReference type="EC" id="2.1.1.182" evidence="7"/>
<evidence type="ECO:0000256" key="4">
    <source>
        <dbReference type="ARBA" id="ARBA00022679"/>
    </source>
</evidence>
<evidence type="ECO:0000313" key="10">
    <source>
        <dbReference type="EMBL" id="SFJ39126.1"/>
    </source>
</evidence>
<comment type="catalytic activity">
    <reaction evidence="7">
        <text>adenosine(1518)/adenosine(1519) in 16S rRNA + 4 S-adenosyl-L-methionine = N(6)-dimethyladenosine(1518)/N(6)-dimethyladenosine(1519) in 16S rRNA + 4 S-adenosyl-L-homocysteine + 4 H(+)</text>
        <dbReference type="Rhea" id="RHEA:19609"/>
        <dbReference type="Rhea" id="RHEA-COMP:10232"/>
        <dbReference type="Rhea" id="RHEA-COMP:10233"/>
        <dbReference type="ChEBI" id="CHEBI:15378"/>
        <dbReference type="ChEBI" id="CHEBI:57856"/>
        <dbReference type="ChEBI" id="CHEBI:59789"/>
        <dbReference type="ChEBI" id="CHEBI:74411"/>
        <dbReference type="ChEBI" id="CHEBI:74493"/>
        <dbReference type="EC" id="2.1.1.182"/>
    </reaction>
</comment>
<proteinExistence type="inferred from homology"/>
<keyword evidence="2 7" id="KW-0698">rRNA processing</keyword>
<dbReference type="PANTHER" id="PTHR11727">
    <property type="entry name" value="DIMETHYLADENOSINE TRANSFERASE"/>
    <property type="match status" value="1"/>
</dbReference>
<dbReference type="SMART" id="SM00650">
    <property type="entry name" value="rADc"/>
    <property type="match status" value="1"/>
</dbReference>
<dbReference type="OrthoDB" id="9814755at2"/>
<name>A0A1I3R1J9_9PLAN</name>
<evidence type="ECO:0000259" key="9">
    <source>
        <dbReference type="SMART" id="SM00650"/>
    </source>
</evidence>
<dbReference type="GO" id="GO:0003723">
    <property type="term" value="F:RNA binding"/>
    <property type="evidence" value="ECO:0007669"/>
    <property type="project" value="UniProtKB-UniRule"/>
</dbReference>
<dbReference type="PROSITE" id="PS51689">
    <property type="entry name" value="SAM_RNA_A_N6_MT"/>
    <property type="match status" value="1"/>
</dbReference>
<evidence type="ECO:0000256" key="7">
    <source>
        <dbReference type="HAMAP-Rule" id="MF_00607"/>
    </source>
</evidence>
<dbReference type="SUPFAM" id="SSF53335">
    <property type="entry name" value="S-adenosyl-L-methionine-dependent methyltransferases"/>
    <property type="match status" value="1"/>
</dbReference>
<accession>A0A1I3R1J9</accession>
<dbReference type="InterPro" id="IPR001737">
    <property type="entry name" value="KsgA/Erm"/>
</dbReference>
<sequence>MEPAVRQTRSHLMQLFERHGYHPRFKLGQNFLIDINIIEFVVRSGELTSNDVVLEVGAGTAGMTTFLAEQAGHVVSVEIDRNMFQLASEAIAPYSNVTLLNVDALKGKNHLNPAVLEEVERQLAVSPERRLKLVANLPYSVATPVIANLIATELPWTRMVVTIQYELGLRMQALPASEDYGALSVWLQSQCQVEILKKVGPTVFWPRPKVDSAIVQLLPDETASAHILNRPFFHDYIRRVFNYRRKLLRGVICGMYRDQLEKSQIDSLLAELGLLETVRAEELDVAQHIQLGNRLFQMLQHVSLDDAAADELTLE</sequence>
<feature type="domain" description="Ribosomal RNA adenine methylase transferase N-terminal" evidence="9">
    <location>
        <begin position="37"/>
        <end position="221"/>
    </location>
</feature>
<dbReference type="EMBL" id="FOQD01000019">
    <property type="protein sequence ID" value="SFJ39126.1"/>
    <property type="molecule type" value="Genomic_DNA"/>
</dbReference>